<dbReference type="InterPro" id="IPR051225">
    <property type="entry name" value="NAD(P)_epim/dehydratase"/>
</dbReference>
<dbReference type="InterPro" id="IPR001509">
    <property type="entry name" value="Epimerase_deHydtase"/>
</dbReference>
<gene>
    <name evidence="4" type="ORF">M9Y10_033220</name>
</gene>
<organism evidence="4 5">
    <name type="scientific">Tritrichomonas musculus</name>
    <dbReference type="NCBI Taxonomy" id="1915356"/>
    <lineage>
        <taxon>Eukaryota</taxon>
        <taxon>Metamonada</taxon>
        <taxon>Parabasalia</taxon>
        <taxon>Tritrichomonadida</taxon>
        <taxon>Tritrichomonadidae</taxon>
        <taxon>Tritrichomonas</taxon>
    </lineage>
</organism>
<reference evidence="4 5" key="1">
    <citation type="submission" date="2024-04" db="EMBL/GenBank/DDBJ databases">
        <title>Tritrichomonas musculus Genome.</title>
        <authorList>
            <person name="Alves-Ferreira E."/>
            <person name="Grigg M."/>
            <person name="Lorenzi H."/>
            <person name="Galac M."/>
        </authorList>
    </citation>
    <scope>NUCLEOTIDE SEQUENCE [LARGE SCALE GENOMIC DNA]</scope>
    <source>
        <strain evidence="4 5">EAF2021</strain>
    </source>
</reference>
<evidence type="ECO:0000259" key="3">
    <source>
        <dbReference type="Pfam" id="PF01370"/>
    </source>
</evidence>
<dbReference type="PANTHER" id="PTHR42687:SF1">
    <property type="entry name" value="L-THREONINE 3-DEHYDROGENASE, MITOCHONDRIAL"/>
    <property type="match status" value="1"/>
</dbReference>
<evidence type="ECO:0000256" key="1">
    <source>
        <dbReference type="ARBA" id="ARBA00007637"/>
    </source>
</evidence>
<dbReference type="InterPro" id="IPR036291">
    <property type="entry name" value="NAD(P)-bd_dom_sf"/>
</dbReference>
<dbReference type="Pfam" id="PF01370">
    <property type="entry name" value="Epimerase"/>
    <property type="match status" value="1"/>
</dbReference>
<evidence type="ECO:0000313" key="5">
    <source>
        <dbReference type="Proteomes" id="UP001470230"/>
    </source>
</evidence>
<dbReference type="SUPFAM" id="SSF51735">
    <property type="entry name" value="NAD(P)-binding Rossmann-fold domains"/>
    <property type="match status" value="1"/>
</dbReference>
<feature type="signal peptide" evidence="2">
    <location>
        <begin position="1"/>
        <end position="17"/>
    </location>
</feature>
<keyword evidence="5" id="KW-1185">Reference proteome</keyword>
<comment type="similarity">
    <text evidence="1">Belongs to the NAD(P)-dependent epimerase/dehydratase family.</text>
</comment>
<dbReference type="Proteomes" id="UP001470230">
    <property type="component" value="Unassembled WGS sequence"/>
</dbReference>
<protein>
    <recommendedName>
        <fullName evidence="3">NAD-dependent epimerase/dehydratase domain-containing protein</fullName>
    </recommendedName>
</protein>
<accession>A0ABR2GXC0</accession>
<feature type="domain" description="NAD-dependent epimerase/dehydratase" evidence="3">
    <location>
        <begin position="37"/>
        <end position="203"/>
    </location>
</feature>
<proteinExistence type="inferred from homology"/>
<keyword evidence="2" id="KW-0732">Signal</keyword>
<evidence type="ECO:0000313" key="4">
    <source>
        <dbReference type="EMBL" id="KAK8838588.1"/>
    </source>
</evidence>
<sequence>MNTYLLLLAVLVRYVYCDEVPSEIPHPNEQLSRKKTVFITGATGVMGTETLNNFVQHLTEFRLKLLVRPSHKNKRTMKKLLNKYNSIKGEQNIEVVWGDLLNYEDVLRGVEGSDYVLHIGGSVSPKCDLHPYLTYRTNVHGAQHIVKAVLKQKNKDDIKVCYIGSVAETGNRNYPVHWGRTGDPLKVSIYDHYGISKVIAEQVFVDGGIKNWVIFRQSGILNPDLFHNIKPIIFHVPMNDVLEWCTVEDSGRLMLNLVLKDKNNELPKEFWNRFYNLGSGEDYRMTNYEFYSIMLKYVGLGKLELFFEPRWFTTKNFHGHYFLDSDILEDILHYRYNTPVPEYVANTMKKIDFFYKIPNYIPFKKLLAFFVKPVMKLLASTKDVGTINWFKTNNTDRITSFYGSYEEYEKIPLKWDDYKIEKFNTSLADGLKYKLNHGYNESKPLNELDIDDMKEAAKYRGGEIVSNDMIKGDLRTKLIWRCGHCGKTFEASPSLILLGGHWCPHCFVPIKSWDYDSIAKQNPFFAQVWYPDHDKNEHNVYPFKDLFKASCYEKPTSIDNSEL</sequence>
<dbReference type="PANTHER" id="PTHR42687">
    <property type="entry name" value="L-THREONINE 3-DEHYDROGENASE"/>
    <property type="match status" value="1"/>
</dbReference>
<dbReference type="Gene3D" id="3.40.50.720">
    <property type="entry name" value="NAD(P)-binding Rossmann-like Domain"/>
    <property type="match status" value="1"/>
</dbReference>
<feature type="chain" id="PRO_5046735806" description="NAD-dependent epimerase/dehydratase domain-containing protein" evidence="2">
    <location>
        <begin position="18"/>
        <end position="563"/>
    </location>
</feature>
<comment type="caution">
    <text evidence="4">The sequence shown here is derived from an EMBL/GenBank/DDBJ whole genome shotgun (WGS) entry which is preliminary data.</text>
</comment>
<evidence type="ECO:0000256" key="2">
    <source>
        <dbReference type="SAM" id="SignalP"/>
    </source>
</evidence>
<dbReference type="EMBL" id="JAPFFF010000055">
    <property type="protein sequence ID" value="KAK8838588.1"/>
    <property type="molecule type" value="Genomic_DNA"/>
</dbReference>
<name>A0ABR2GXC0_9EUKA</name>